<dbReference type="GO" id="GO:0071268">
    <property type="term" value="P:homocysteine biosynthetic process"/>
    <property type="evidence" value="ECO:0007669"/>
    <property type="project" value="InterPro"/>
</dbReference>
<evidence type="ECO:0000256" key="2">
    <source>
        <dbReference type="ARBA" id="ARBA00022898"/>
    </source>
</evidence>
<organism evidence="6 7">
    <name type="scientific">Salinisphaera japonica YTM-1</name>
    <dbReference type="NCBI Taxonomy" id="1209778"/>
    <lineage>
        <taxon>Bacteria</taxon>
        <taxon>Pseudomonadati</taxon>
        <taxon>Pseudomonadota</taxon>
        <taxon>Gammaproteobacteria</taxon>
        <taxon>Salinisphaerales</taxon>
        <taxon>Salinisphaeraceae</taxon>
        <taxon>Salinisphaera</taxon>
    </lineage>
</organism>
<dbReference type="NCBIfam" id="TIGR01325">
    <property type="entry name" value="O_suc_HS_sulf"/>
    <property type="match status" value="1"/>
</dbReference>
<sequence length="401" mass="42755">MSDSDFEPSWNAEWGTATKGVRAGTHRTHEGEHSSAIYMTSSFVFDSAEACAARFSGDEPGNIYARFTNPTVDAFNKRLAAMEGGECSVSTGSGMAAILATCLATLSAGDHIVASHTLFGSTIGLFNNYLAKLGISTSYVAPDDVDAWRAAVTPATKMLFVETPSNPLTEIVDMAALGQLAEDHGAWLVVDNCFCTPALQRPLEQGAHIVTHSATKYIDGQGRALGGAVVGDADVVGDQVFRFLRTCGPSMSPFNAWIFYKALETLEVRMQAHCRAAMTLAEWLENQPGIAKVYYPGLASHSQHELAKRQQPGGFGGIVSFDLAGGREAAFALINATEMLSITANLGDTRTTIVHPASTTHSRISPADRERAGIREGLVRVSVGLENIEDIKADLARGLGR</sequence>
<dbReference type="InterPro" id="IPR015421">
    <property type="entry name" value="PyrdxlP-dep_Trfase_major"/>
</dbReference>
<evidence type="ECO:0000256" key="3">
    <source>
        <dbReference type="HAMAP-Rule" id="MF_02056"/>
    </source>
</evidence>
<keyword evidence="3" id="KW-0808">Transferase</keyword>
<dbReference type="SUPFAM" id="SSF53383">
    <property type="entry name" value="PLP-dependent transferases"/>
    <property type="match status" value="1"/>
</dbReference>
<keyword evidence="3" id="KW-0028">Amino-acid biosynthesis</keyword>
<dbReference type="Gene3D" id="3.40.640.10">
    <property type="entry name" value="Type I PLP-dependent aspartate aminotransferase-like (Major domain)"/>
    <property type="match status" value="1"/>
</dbReference>
<dbReference type="OrthoDB" id="9805807at2"/>
<dbReference type="InterPro" id="IPR015424">
    <property type="entry name" value="PyrdxlP-dep_Trfase"/>
</dbReference>
<keyword evidence="7" id="KW-1185">Reference proteome</keyword>
<dbReference type="Proteomes" id="UP000285310">
    <property type="component" value="Unassembled WGS sequence"/>
</dbReference>
<name>A0A423Q253_9GAMM</name>
<dbReference type="PIRSF" id="PIRSF001434">
    <property type="entry name" value="CGS"/>
    <property type="match status" value="1"/>
</dbReference>
<evidence type="ECO:0000313" key="7">
    <source>
        <dbReference type="Proteomes" id="UP000285310"/>
    </source>
</evidence>
<dbReference type="NCBIfam" id="NF006003">
    <property type="entry name" value="PRK08133.1"/>
    <property type="match status" value="1"/>
</dbReference>
<dbReference type="PANTHER" id="PTHR11808">
    <property type="entry name" value="TRANS-SULFURATION ENZYME FAMILY MEMBER"/>
    <property type="match status" value="1"/>
</dbReference>
<dbReference type="Gene3D" id="3.90.1150.10">
    <property type="entry name" value="Aspartate Aminotransferase, domain 1"/>
    <property type="match status" value="1"/>
</dbReference>
<evidence type="ECO:0000256" key="1">
    <source>
        <dbReference type="ARBA" id="ARBA00001933"/>
    </source>
</evidence>
<comment type="caution">
    <text evidence="6">The sequence shown here is derived from an EMBL/GenBank/DDBJ whole genome shotgun (WGS) entry which is preliminary data.</text>
</comment>
<dbReference type="GO" id="GO:0071266">
    <property type="term" value="P:'de novo' L-methionine biosynthetic process"/>
    <property type="evidence" value="ECO:0007669"/>
    <property type="project" value="UniProtKB-UniRule"/>
</dbReference>
<dbReference type="Pfam" id="PF01053">
    <property type="entry name" value="Cys_Met_Meta_PP"/>
    <property type="match status" value="1"/>
</dbReference>
<dbReference type="GO" id="GO:0005737">
    <property type="term" value="C:cytoplasm"/>
    <property type="evidence" value="ECO:0007669"/>
    <property type="project" value="TreeGrafter"/>
</dbReference>
<dbReference type="GO" id="GO:0019346">
    <property type="term" value="P:transsulfuration"/>
    <property type="evidence" value="ECO:0007669"/>
    <property type="project" value="InterPro"/>
</dbReference>
<dbReference type="GO" id="GO:0016846">
    <property type="term" value="F:carbon-sulfur lyase activity"/>
    <property type="evidence" value="ECO:0007669"/>
    <property type="project" value="TreeGrafter"/>
</dbReference>
<dbReference type="FunFam" id="3.40.640.10:FF:000046">
    <property type="entry name" value="Cystathionine gamma-lyase"/>
    <property type="match status" value="1"/>
</dbReference>
<reference evidence="6 7" key="1">
    <citation type="submission" date="2013-10" db="EMBL/GenBank/DDBJ databases">
        <title>Salinisphaera japonica YTM-1 Genome Sequencing.</title>
        <authorList>
            <person name="Lai Q."/>
            <person name="Li C."/>
            <person name="Shao Z."/>
        </authorList>
    </citation>
    <scope>NUCLEOTIDE SEQUENCE [LARGE SCALE GENOMIC DNA]</scope>
    <source>
        <strain evidence="6 7">YTM-1</strain>
    </source>
</reference>
<dbReference type="InterPro" id="IPR015422">
    <property type="entry name" value="PyrdxlP-dep_Trfase_small"/>
</dbReference>
<gene>
    <name evidence="3" type="primary">metZ</name>
    <name evidence="6" type="ORF">SAJA_00345</name>
</gene>
<comment type="function">
    <text evidence="3">Catalyzes the formation of L-homocysteine from O-succinyl-L-homoserine (OSHS) and hydrogen sulfide.</text>
</comment>
<dbReference type="InParanoid" id="A0A423Q253"/>
<dbReference type="EC" id="2.5.1.-" evidence="3"/>
<comment type="subunit">
    <text evidence="3">Homotetramer.</text>
</comment>
<comment type="cofactor">
    <cofactor evidence="1 3 5">
        <name>pyridoxal 5'-phosphate</name>
        <dbReference type="ChEBI" id="CHEBI:597326"/>
    </cofactor>
</comment>
<dbReference type="HAMAP" id="MF_02056">
    <property type="entry name" value="MetZ"/>
    <property type="match status" value="1"/>
</dbReference>
<comment type="pathway">
    <text evidence="3">Amino-acid biosynthesis; L-methionine biosynthesis via de novo pathway; L-homocysteine from O-succinyl-L-homoserine: step 1/1.</text>
</comment>
<dbReference type="UniPathway" id="UPA00051">
    <property type="reaction ID" value="UER00449"/>
</dbReference>
<proteinExistence type="inferred from homology"/>
<evidence type="ECO:0000313" key="6">
    <source>
        <dbReference type="EMBL" id="ROO32732.1"/>
    </source>
</evidence>
<dbReference type="PANTHER" id="PTHR11808:SF80">
    <property type="entry name" value="CYSTATHIONINE GAMMA-LYASE"/>
    <property type="match status" value="1"/>
</dbReference>
<dbReference type="CDD" id="cd00614">
    <property type="entry name" value="CGS_like"/>
    <property type="match status" value="1"/>
</dbReference>
<keyword evidence="3" id="KW-0486">Methionine biosynthesis</keyword>
<comment type="catalytic activity">
    <reaction evidence="3">
        <text>O-succinyl-L-homoserine + hydrogen sulfide = L-homocysteine + succinate</text>
        <dbReference type="Rhea" id="RHEA:27826"/>
        <dbReference type="ChEBI" id="CHEBI:29919"/>
        <dbReference type="ChEBI" id="CHEBI:30031"/>
        <dbReference type="ChEBI" id="CHEBI:57661"/>
        <dbReference type="ChEBI" id="CHEBI:58199"/>
    </reaction>
</comment>
<dbReference type="RefSeq" id="WP_123656662.1">
    <property type="nucleotide sequence ID" value="NZ_AYKG01000001.1"/>
</dbReference>
<dbReference type="GO" id="GO:0030170">
    <property type="term" value="F:pyridoxal phosphate binding"/>
    <property type="evidence" value="ECO:0007669"/>
    <property type="project" value="UniProtKB-UniRule"/>
</dbReference>
<dbReference type="InterPro" id="IPR000277">
    <property type="entry name" value="Cys/Met-Metab_PyrdxlP-dep_enz"/>
</dbReference>
<dbReference type="EMBL" id="AYKG01000001">
    <property type="protein sequence ID" value="ROO32732.1"/>
    <property type="molecule type" value="Genomic_DNA"/>
</dbReference>
<comment type="similarity">
    <text evidence="3">Belongs to the trans-sulfuration enzymes family. MetZ subfamily.</text>
</comment>
<accession>A0A423Q253</accession>
<protein>
    <recommendedName>
        <fullName evidence="3">O-succinylhomoserine sulfhydrylase</fullName>
        <shortName evidence="3">OSH sulfhydrylase</shortName>
        <shortName evidence="3">OSHS sulfhydrylase</shortName>
        <ecNumber evidence="3">2.5.1.-</ecNumber>
    </recommendedName>
</protein>
<dbReference type="AlphaFoldDB" id="A0A423Q253"/>
<dbReference type="InterPro" id="IPR006234">
    <property type="entry name" value="O-succ-hSer_sulfhydrylase"/>
</dbReference>
<keyword evidence="2 3" id="KW-0663">Pyridoxal phosphate</keyword>
<evidence type="ECO:0000256" key="5">
    <source>
        <dbReference type="RuleBase" id="RU362118"/>
    </source>
</evidence>
<feature type="modified residue" description="N6-(pyridoxal phosphate)lysine" evidence="3 4">
    <location>
        <position position="216"/>
    </location>
</feature>
<dbReference type="FunCoup" id="A0A423Q253">
    <property type="interactions" value="504"/>
</dbReference>
<evidence type="ECO:0000256" key="4">
    <source>
        <dbReference type="PIRSR" id="PIRSR001434-2"/>
    </source>
</evidence>
<dbReference type="GO" id="GO:0016765">
    <property type="term" value="F:transferase activity, transferring alkyl or aryl (other than methyl) groups"/>
    <property type="evidence" value="ECO:0007669"/>
    <property type="project" value="UniProtKB-UniRule"/>
</dbReference>